<evidence type="ECO:0000313" key="3">
    <source>
        <dbReference type="Proteomes" id="UP000796880"/>
    </source>
</evidence>
<gene>
    <name evidence="2" type="ORF">FNV43_RR11045</name>
</gene>
<feature type="compositionally biased region" description="Polar residues" evidence="1">
    <location>
        <begin position="207"/>
        <end position="219"/>
    </location>
</feature>
<name>A0A8K0MHH7_9ROSA</name>
<dbReference type="Proteomes" id="UP000796880">
    <property type="component" value="Unassembled WGS sequence"/>
</dbReference>
<evidence type="ECO:0000256" key="1">
    <source>
        <dbReference type="SAM" id="MobiDB-lite"/>
    </source>
</evidence>
<comment type="caution">
    <text evidence="2">The sequence shown here is derived from an EMBL/GenBank/DDBJ whole genome shotgun (WGS) entry which is preliminary data.</text>
</comment>
<feature type="region of interest" description="Disordered" evidence="1">
    <location>
        <begin position="207"/>
        <end position="230"/>
    </location>
</feature>
<evidence type="ECO:0000313" key="2">
    <source>
        <dbReference type="EMBL" id="KAF3445868.1"/>
    </source>
</evidence>
<dbReference type="AlphaFoldDB" id="A0A8K0MHH7"/>
<reference evidence="2" key="1">
    <citation type="submission" date="2020-03" db="EMBL/GenBank/DDBJ databases">
        <title>A high-quality chromosome-level genome assembly of a woody plant with both climbing and erect habits, Rhamnella rubrinervis.</title>
        <authorList>
            <person name="Lu Z."/>
            <person name="Yang Y."/>
            <person name="Zhu X."/>
            <person name="Sun Y."/>
        </authorList>
    </citation>
    <scope>NUCLEOTIDE SEQUENCE</scope>
    <source>
        <strain evidence="2">BYM</strain>
        <tissue evidence="2">Leaf</tissue>
    </source>
</reference>
<protein>
    <submittedName>
        <fullName evidence="2">Uncharacterized protein</fullName>
    </submittedName>
</protein>
<organism evidence="2 3">
    <name type="scientific">Rhamnella rubrinervis</name>
    <dbReference type="NCBI Taxonomy" id="2594499"/>
    <lineage>
        <taxon>Eukaryota</taxon>
        <taxon>Viridiplantae</taxon>
        <taxon>Streptophyta</taxon>
        <taxon>Embryophyta</taxon>
        <taxon>Tracheophyta</taxon>
        <taxon>Spermatophyta</taxon>
        <taxon>Magnoliopsida</taxon>
        <taxon>eudicotyledons</taxon>
        <taxon>Gunneridae</taxon>
        <taxon>Pentapetalae</taxon>
        <taxon>rosids</taxon>
        <taxon>fabids</taxon>
        <taxon>Rosales</taxon>
        <taxon>Rhamnaceae</taxon>
        <taxon>rhamnoid group</taxon>
        <taxon>Rhamneae</taxon>
        <taxon>Rhamnella</taxon>
    </lineage>
</organism>
<sequence>MPTWMMLAGHSADNAEIHRMRGRHIDIPYTFFRHGGQRPLVHEPDSWVAVALLKTFLSWVASALSLLCSGGMLPYLGKYSFQLGDQICLHIKYLRQRVIGSINCSVKGGKFLEASYPTWAGRWLLTRLVEYTPGLWHIRQPPGFSYVDCSGSVLAGHGKMSSNRDATHILGAFNAPTLIRHPGKLFAEMKEFSNLGVLGGSPSALTRSPDNGFSSNDSMPPNAAVETRGSDSPLWLNASAPVRKGHIILSDFEVEAEGEGIEVGSSVPVGGETDDVVMVDVPASNSPDLEDYELKDLLSTIFEVEVEVERLRHFCEIPPSITFRMAEKREGPLQGREGEIAVHSTSLEVGLRFLMPAVIRRFLRSAPIHPLHLTGKGWQSLIGYIIIWFEAYRKVPSMDALKGLFDLRRTESIGQYYTYMDSVVHYDILA</sequence>
<accession>A0A8K0MHH7</accession>
<proteinExistence type="predicted"/>
<dbReference type="EMBL" id="VOIH02000005">
    <property type="protein sequence ID" value="KAF3445868.1"/>
    <property type="molecule type" value="Genomic_DNA"/>
</dbReference>
<keyword evidence="3" id="KW-1185">Reference proteome</keyword>